<gene>
    <name evidence="2" type="ORF">NCTC11429_00145</name>
</gene>
<dbReference type="SUPFAM" id="SSF51206">
    <property type="entry name" value="cAMP-binding domain-like"/>
    <property type="match status" value="1"/>
</dbReference>
<sequence length="190" mass="22395">MKQALFEQITKFIKITEQEKTLIDSLFYFKSWDKGEYFLAQGTVCKEIGFLIKGLVVYFIEEKESHAYNFGKEGDFVCNYESFLTKTPSSKSIKCVENIEMLCISYDRLQQLYDKIGQGEKMGRIISEQLFLEAIADITSFYVDTPEQRYLKFLECYPDLNQRIPQYLIASYIKVKPQSLSRIRKRMLKK</sequence>
<dbReference type="AlphaFoldDB" id="A0A4U9U8P7"/>
<dbReference type="Pfam" id="PF00027">
    <property type="entry name" value="cNMP_binding"/>
    <property type="match status" value="1"/>
</dbReference>
<evidence type="ECO:0000313" key="2">
    <source>
        <dbReference type="EMBL" id="VTR28199.1"/>
    </source>
</evidence>
<dbReference type="Proteomes" id="UP000308196">
    <property type="component" value="Chromosome"/>
</dbReference>
<evidence type="ECO:0000313" key="3">
    <source>
        <dbReference type="Proteomes" id="UP000308196"/>
    </source>
</evidence>
<organism evidence="2 3">
    <name type="scientific">Sphingobacterium thalpophilum</name>
    <dbReference type="NCBI Taxonomy" id="259"/>
    <lineage>
        <taxon>Bacteria</taxon>
        <taxon>Pseudomonadati</taxon>
        <taxon>Bacteroidota</taxon>
        <taxon>Sphingobacteriia</taxon>
        <taxon>Sphingobacteriales</taxon>
        <taxon>Sphingobacteriaceae</taxon>
        <taxon>Sphingobacterium</taxon>
    </lineage>
</organism>
<dbReference type="Gene3D" id="2.60.120.10">
    <property type="entry name" value="Jelly Rolls"/>
    <property type="match status" value="1"/>
</dbReference>
<dbReference type="EMBL" id="LR590484">
    <property type="protein sequence ID" value="VTR28199.1"/>
    <property type="molecule type" value="Genomic_DNA"/>
</dbReference>
<dbReference type="KEGG" id="stha:NCTC11429_00145"/>
<evidence type="ECO:0000259" key="1">
    <source>
        <dbReference type="PROSITE" id="PS50042"/>
    </source>
</evidence>
<dbReference type="InterPro" id="IPR018490">
    <property type="entry name" value="cNMP-bd_dom_sf"/>
</dbReference>
<dbReference type="RefSeq" id="WP_028071456.1">
    <property type="nucleotide sequence ID" value="NZ_CP158797.1"/>
</dbReference>
<dbReference type="InterPro" id="IPR014710">
    <property type="entry name" value="RmlC-like_jellyroll"/>
</dbReference>
<dbReference type="STRING" id="1123265.GCA_000686625_04907"/>
<proteinExistence type="predicted"/>
<dbReference type="CDD" id="cd00038">
    <property type="entry name" value="CAP_ED"/>
    <property type="match status" value="1"/>
</dbReference>
<feature type="domain" description="Cyclic nucleotide-binding" evidence="1">
    <location>
        <begin position="11"/>
        <end position="112"/>
    </location>
</feature>
<dbReference type="InterPro" id="IPR000595">
    <property type="entry name" value="cNMP-bd_dom"/>
</dbReference>
<protein>
    <submittedName>
        <fullName evidence="2">Cyclic nucleotide-binding domain</fullName>
    </submittedName>
</protein>
<name>A0A4U9U8P7_9SPHI</name>
<dbReference type="PROSITE" id="PS50042">
    <property type="entry name" value="CNMP_BINDING_3"/>
    <property type="match status" value="1"/>
</dbReference>
<dbReference type="GeneID" id="78460977"/>
<reference evidence="2 3" key="1">
    <citation type="submission" date="2019-05" db="EMBL/GenBank/DDBJ databases">
        <authorList>
            <consortium name="Pathogen Informatics"/>
        </authorList>
    </citation>
    <scope>NUCLEOTIDE SEQUENCE [LARGE SCALE GENOMIC DNA]</scope>
    <source>
        <strain evidence="2 3">NCTC11429</strain>
    </source>
</reference>
<accession>A0A4U9U8P7</accession>